<dbReference type="Gene3D" id="2.40.30.10">
    <property type="entry name" value="Translation factors"/>
    <property type="match status" value="1"/>
</dbReference>
<dbReference type="Gene3D" id="3.40.50.80">
    <property type="entry name" value="Nucleotide-binding domain of ferredoxin-NADP reductase (FNR) module"/>
    <property type="match status" value="1"/>
</dbReference>
<keyword evidence="2" id="KW-0411">Iron-sulfur</keyword>
<dbReference type="Pfam" id="PF00111">
    <property type="entry name" value="Fer2"/>
    <property type="match status" value="1"/>
</dbReference>
<feature type="domain" description="FAD-binding FR-type" evidence="4">
    <location>
        <begin position="7"/>
        <end position="119"/>
    </location>
</feature>
<comment type="cofactor">
    <cofactor evidence="1">
        <name>FAD</name>
        <dbReference type="ChEBI" id="CHEBI:57692"/>
    </cofactor>
</comment>
<dbReference type="SUPFAM" id="SSF52343">
    <property type="entry name" value="Ferredoxin reductase-like, C-terminal NADP-linked domain"/>
    <property type="match status" value="1"/>
</dbReference>
<evidence type="ECO:0000313" key="6">
    <source>
        <dbReference type="Proteomes" id="UP000183417"/>
    </source>
</evidence>
<dbReference type="RefSeq" id="WP_074922159.1">
    <property type="nucleotide sequence ID" value="NZ_CP141274.1"/>
</dbReference>
<organism evidence="5 6">
    <name type="scientific">Delftia lacustris</name>
    <dbReference type="NCBI Taxonomy" id="558537"/>
    <lineage>
        <taxon>Bacteria</taxon>
        <taxon>Pseudomonadati</taxon>
        <taxon>Pseudomonadota</taxon>
        <taxon>Betaproteobacteria</taxon>
        <taxon>Burkholderiales</taxon>
        <taxon>Comamonadaceae</taxon>
        <taxon>Delftia</taxon>
    </lineage>
</organism>
<dbReference type="InterPro" id="IPR001041">
    <property type="entry name" value="2Fe-2S_ferredoxin-type"/>
</dbReference>
<reference evidence="5 6" key="1">
    <citation type="submission" date="2016-10" db="EMBL/GenBank/DDBJ databases">
        <authorList>
            <person name="de Groot N.N."/>
        </authorList>
    </citation>
    <scope>NUCLEOTIDE SEQUENCE [LARGE SCALE GENOMIC DNA]</scope>
    <source>
        <strain evidence="5 6">LMG 24775</strain>
    </source>
</reference>
<dbReference type="CDD" id="cd00322">
    <property type="entry name" value="FNR_like"/>
    <property type="match status" value="1"/>
</dbReference>
<dbReference type="SUPFAM" id="SSF54292">
    <property type="entry name" value="2Fe-2S ferredoxin-like"/>
    <property type="match status" value="1"/>
</dbReference>
<name>A0A1H3NQH4_9BURK</name>
<dbReference type="InterPro" id="IPR050415">
    <property type="entry name" value="MRET"/>
</dbReference>
<gene>
    <name evidence="5" type="ORF">SAMN05421547_10973</name>
</gene>
<proteinExistence type="predicted"/>
<evidence type="ECO:0008006" key="7">
    <source>
        <dbReference type="Google" id="ProtNLM"/>
    </source>
</evidence>
<keyword evidence="2" id="KW-0479">Metal-binding</keyword>
<dbReference type="EMBL" id="FNPE01000009">
    <property type="protein sequence ID" value="SDY90695.1"/>
    <property type="molecule type" value="Genomic_DNA"/>
</dbReference>
<evidence type="ECO:0000259" key="3">
    <source>
        <dbReference type="PROSITE" id="PS51085"/>
    </source>
</evidence>
<dbReference type="CDD" id="cd00207">
    <property type="entry name" value="fer2"/>
    <property type="match status" value="1"/>
</dbReference>
<dbReference type="InterPro" id="IPR006058">
    <property type="entry name" value="2Fe2S_fd_BS"/>
</dbReference>
<protein>
    <recommendedName>
        <fullName evidence="7">Ferredoxin-NADP reductase</fullName>
    </recommendedName>
</protein>
<evidence type="ECO:0000313" key="5">
    <source>
        <dbReference type="EMBL" id="SDY90695.1"/>
    </source>
</evidence>
<evidence type="ECO:0000259" key="4">
    <source>
        <dbReference type="PROSITE" id="PS51384"/>
    </source>
</evidence>
<dbReference type="Proteomes" id="UP000183417">
    <property type="component" value="Unassembled WGS sequence"/>
</dbReference>
<dbReference type="PANTHER" id="PTHR47354:SF5">
    <property type="entry name" value="PROTEIN RFBI"/>
    <property type="match status" value="1"/>
</dbReference>
<dbReference type="SUPFAM" id="SSF63380">
    <property type="entry name" value="Riboflavin synthase domain-like"/>
    <property type="match status" value="1"/>
</dbReference>
<dbReference type="InterPro" id="IPR039261">
    <property type="entry name" value="FNR_nucleotide-bd"/>
</dbReference>
<dbReference type="AlphaFoldDB" id="A0A1H3NQH4"/>
<dbReference type="GO" id="GO:0051537">
    <property type="term" value="F:2 iron, 2 sulfur cluster binding"/>
    <property type="evidence" value="ECO:0007669"/>
    <property type="project" value="UniProtKB-KW"/>
</dbReference>
<accession>A0A1H3NQH4</accession>
<dbReference type="GeneID" id="94692346"/>
<dbReference type="PANTHER" id="PTHR47354">
    <property type="entry name" value="NADH OXIDOREDUCTASE HCR"/>
    <property type="match status" value="1"/>
</dbReference>
<keyword evidence="2" id="KW-0408">Iron</keyword>
<sequence>MSAALQAGSMLARCAAARAEAGGVMVYTLRVQGASAQFLGGLRPGRHVAIEHADARGTMQQRLYSITRYEPCSEHDGAGQFDIAVKSSGRGSVSDHMHAVLRAGSTLPLGGVAGDITADLVLGLDCLVMLAGGIGLTLPLALLRELDRLRQQGRRVPRTTLLLCFARMADIPFLQELQQLCETAPWFDLRIHITREDIAAHGPFVPGRPSQQSLLALGQPQAVVICGGHAFAQTFREHARACFPGAIQHIEAFTPPAASTAQPGETAQACQLQIAHSGQIVEAASGKSLLEILEGVGIAIRSQCRAGICGSCRIRITGGSSRLEADFCLSDREKEAGYALACCTFPSAGHIHVDLKPGA</sequence>
<dbReference type="PROSITE" id="PS00197">
    <property type="entry name" value="2FE2S_FER_1"/>
    <property type="match status" value="1"/>
</dbReference>
<dbReference type="PROSITE" id="PS51384">
    <property type="entry name" value="FAD_FR"/>
    <property type="match status" value="1"/>
</dbReference>
<dbReference type="InterPro" id="IPR017927">
    <property type="entry name" value="FAD-bd_FR_type"/>
</dbReference>
<feature type="domain" description="2Fe-2S ferredoxin-type" evidence="3">
    <location>
        <begin position="270"/>
        <end position="359"/>
    </location>
</feature>
<dbReference type="GO" id="GO:0016491">
    <property type="term" value="F:oxidoreductase activity"/>
    <property type="evidence" value="ECO:0007669"/>
    <property type="project" value="InterPro"/>
</dbReference>
<dbReference type="InterPro" id="IPR008333">
    <property type="entry name" value="Cbr1-like_FAD-bd_dom"/>
</dbReference>
<dbReference type="InterPro" id="IPR036010">
    <property type="entry name" value="2Fe-2S_ferredoxin-like_sf"/>
</dbReference>
<dbReference type="PROSITE" id="PS51085">
    <property type="entry name" value="2FE2S_FER_2"/>
    <property type="match status" value="1"/>
</dbReference>
<dbReference type="Gene3D" id="3.10.20.30">
    <property type="match status" value="1"/>
</dbReference>
<dbReference type="Pfam" id="PF00970">
    <property type="entry name" value="FAD_binding_6"/>
    <property type="match status" value="1"/>
</dbReference>
<keyword evidence="2" id="KW-0001">2Fe-2S</keyword>
<evidence type="ECO:0000256" key="1">
    <source>
        <dbReference type="ARBA" id="ARBA00001974"/>
    </source>
</evidence>
<dbReference type="InterPro" id="IPR017938">
    <property type="entry name" value="Riboflavin_synthase-like_b-brl"/>
</dbReference>
<dbReference type="InterPro" id="IPR012675">
    <property type="entry name" value="Beta-grasp_dom_sf"/>
</dbReference>
<evidence type="ECO:0000256" key="2">
    <source>
        <dbReference type="ARBA" id="ARBA00022714"/>
    </source>
</evidence>